<proteinExistence type="predicted"/>
<evidence type="ECO:0000313" key="2">
    <source>
        <dbReference type="EMBL" id="CDH46742.1"/>
    </source>
</evidence>
<keyword evidence="1" id="KW-0812">Transmembrane</keyword>
<gene>
    <name evidence="2" type="ORF">BN874_590010</name>
</gene>
<organism evidence="2 3">
    <name type="scientific">Candidatus Contendobacter odensis Run_B_J11</name>
    <dbReference type="NCBI Taxonomy" id="1400861"/>
    <lineage>
        <taxon>Bacteria</taxon>
        <taxon>Pseudomonadati</taxon>
        <taxon>Pseudomonadota</taxon>
        <taxon>Gammaproteobacteria</taxon>
        <taxon>Candidatus Competibacteraceae</taxon>
        <taxon>Candidatus Contendibacter</taxon>
    </lineage>
</organism>
<accession>A0A7U7J5S3</accession>
<dbReference type="AlphaFoldDB" id="A0A7U7J5S3"/>
<protein>
    <submittedName>
        <fullName evidence="2">Uncharacterized protein</fullName>
    </submittedName>
</protein>
<evidence type="ECO:0000256" key="1">
    <source>
        <dbReference type="SAM" id="Phobius"/>
    </source>
</evidence>
<reference evidence="2 3" key="1">
    <citation type="journal article" date="2014" name="ISME J.">
        <title>Candidatus Competibacter-lineage genomes retrieved from metagenomes reveal functional metabolic diversity.</title>
        <authorList>
            <person name="McIlroy S.J."/>
            <person name="Albertsen M."/>
            <person name="Andresen E.K."/>
            <person name="Saunders A.M."/>
            <person name="Kristiansen R."/>
            <person name="Stokholm-Bjerregaard M."/>
            <person name="Nielsen K.L."/>
            <person name="Nielsen P.H."/>
        </authorList>
    </citation>
    <scope>NUCLEOTIDE SEQUENCE [LARGE SCALE GENOMIC DNA]</scope>
    <source>
        <strain evidence="2 3">Run_B_J11</strain>
    </source>
</reference>
<comment type="caution">
    <text evidence="2">The sequence shown here is derived from an EMBL/GenBank/DDBJ whole genome shotgun (WGS) entry which is preliminary data.</text>
</comment>
<name>A0A7U7J5S3_9GAMM</name>
<feature type="transmembrane region" description="Helical" evidence="1">
    <location>
        <begin position="56"/>
        <end position="76"/>
    </location>
</feature>
<sequence length="85" mass="9404">MFTSFGTLSSNPHGGGFCPRSVAYPPLVVSDRVAYTQPFYQTFKLRKPFLFKANRLAAIIALWFLMNPTLTMGALYGPCLISQAP</sequence>
<dbReference type="EMBL" id="CBTK010000275">
    <property type="protein sequence ID" value="CDH46742.1"/>
    <property type="molecule type" value="Genomic_DNA"/>
</dbReference>
<evidence type="ECO:0000313" key="3">
    <source>
        <dbReference type="Proteomes" id="UP000019184"/>
    </source>
</evidence>
<dbReference type="Proteomes" id="UP000019184">
    <property type="component" value="Unassembled WGS sequence"/>
</dbReference>
<keyword evidence="1" id="KW-0472">Membrane</keyword>
<keyword evidence="3" id="KW-1185">Reference proteome</keyword>
<keyword evidence="1" id="KW-1133">Transmembrane helix</keyword>